<dbReference type="RefSeq" id="WP_006522055.1">
    <property type="nucleotide sequence ID" value="NC_021184.1"/>
</dbReference>
<accession>R4KPP3</accession>
<protein>
    <recommendedName>
        <fullName evidence="1">Protein CotJB domain-containing protein</fullName>
    </recommendedName>
</protein>
<reference evidence="2 3" key="1">
    <citation type="submission" date="2012-01" db="EMBL/GenBank/DDBJ databases">
        <title>Complete sequence of Desulfotomaculum gibsoniae DSM 7213.</title>
        <authorList>
            <consortium name="US DOE Joint Genome Institute"/>
            <person name="Lucas S."/>
            <person name="Han J."/>
            <person name="Lapidus A."/>
            <person name="Cheng J.-F."/>
            <person name="Goodwin L."/>
            <person name="Pitluck S."/>
            <person name="Peters L."/>
            <person name="Ovchinnikova G."/>
            <person name="Teshima H."/>
            <person name="Detter J.C."/>
            <person name="Han C."/>
            <person name="Tapia R."/>
            <person name="Land M."/>
            <person name="Hauser L."/>
            <person name="Kyrpides N."/>
            <person name="Ivanova N."/>
            <person name="Pagani I."/>
            <person name="Parshina S."/>
            <person name="Plugge C."/>
            <person name="Muyzer G."/>
            <person name="Kuever J."/>
            <person name="Ivanova A."/>
            <person name="Nazina T."/>
            <person name="Klenk H.-P."/>
            <person name="Brambilla E."/>
            <person name="Spring S."/>
            <person name="Stams A.F."/>
            <person name="Woyke T."/>
        </authorList>
    </citation>
    <scope>NUCLEOTIDE SEQUENCE [LARGE SCALE GENOMIC DNA]</scope>
    <source>
        <strain evidence="2 3">DSM 7213</strain>
    </source>
</reference>
<dbReference type="OrthoDB" id="9804099at2"/>
<dbReference type="HOGENOM" id="CLU_163198_1_0_9"/>
<feature type="domain" description="Protein CotJB" evidence="1">
    <location>
        <begin position="8"/>
        <end position="84"/>
    </location>
</feature>
<dbReference type="KEGG" id="dgi:Desgi_2197"/>
<organism evidence="2 3">
    <name type="scientific">Desulfoscipio gibsoniae DSM 7213</name>
    <dbReference type="NCBI Taxonomy" id="767817"/>
    <lineage>
        <taxon>Bacteria</taxon>
        <taxon>Bacillati</taxon>
        <taxon>Bacillota</taxon>
        <taxon>Clostridia</taxon>
        <taxon>Eubacteriales</taxon>
        <taxon>Desulfallaceae</taxon>
        <taxon>Desulfoscipio</taxon>
    </lineage>
</organism>
<evidence type="ECO:0000313" key="2">
    <source>
        <dbReference type="EMBL" id="AGL01626.1"/>
    </source>
</evidence>
<dbReference type="InterPro" id="IPR024207">
    <property type="entry name" value="CotJB_dom"/>
</dbReference>
<dbReference type="EMBL" id="CP003273">
    <property type="protein sequence ID" value="AGL01626.1"/>
    <property type="molecule type" value="Genomic_DNA"/>
</dbReference>
<dbReference type="Proteomes" id="UP000013520">
    <property type="component" value="Chromosome"/>
</dbReference>
<proteinExistence type="predicted"/>
<sequence>MDHRNQVQMLLQIQQLSIVATELNLFLDTHPNDQQALNMFNQVHNDLLKAVRNYEKIYGPMLNYGYSPAVQNRWKWIDSPWPWEIKY</sequence>
<dbReference type="PIRSF" id="PIRSF010606">
    <property type="entry name" value="Spore_coat_CotJB"/>
    <property type="match status" value="1"/>
</dbReference>
<evidence type="ECO:0000313" key="3">
    <source>
        <dbReference type="Proteomes" id="UP000013520"/>
    </source>
</evidence>
<dbReference type="STRING" id="767817.Desgi_2197"/>
<evidence type="ECO:0000259" key="1">
    <source>
        <dbReference type="Pfam" id="PF12652"/>
    </source>
</evidence>
<dbReference type="AlphaFoldDB" id="R4KPP3"/>
<name>R4KPP3_9FIRM</name>
<dbReference type="Pfam" id="PF12652">
    <property type="entry name" value="CotJB"/>
    <property type="match status" value="1"/>
</dbReference>
<dbReference type="InterPro" id="IPR016571">
    <property type="entry name" value="Spore_coat_assembly_CotJB"/>
</dbReference>
<gene>
    <name evidence="2" type="ORF">Desgi_2197</name>
</gene>
<keyword evidence="3" id="KW-1185">Reference proteome</keyword>